<evidence type="ECO:0000313" key="3">
    <source>
        <dbReference type="Proteomes" id="UP000238479"/>
    </source>
</evidence>
<comment type="similarity">
    <text evidence="1">Belongs to the STXBP/unc-18/SEC1 family.</text>
</comment>
<keyword evidence="3" id="KW-1185">Reference proteome</keyword>
<reference evidence="2 3" key="1">
    <citation type="journal article" date="2018" name="Nat. Genet.">
        <title>The Rosa genome provides new insights in the design of modern roses.</title>
        <authorList>
            <person name="Bendahmane M."/>
        </authorList>
    </citation>
    <scope>NUCLEOTIDE SEQUENCE [LARGE SCALE GENOMIC DNA]</scope>
    <source>
        <strain evidence="3">cv. Old Blush</strain>
    </source>
</reference>
<dbReference type="Gene3D" id="3.40.50.2060">
    <property type="match status" value="1"/>
</dbReference>
<dbReference type="InterPro" id="IPR001619">
    <property type="entry name" value="Sec1-like"/>
</dbReference>
<dbReference type="GO" id="GO:0016192">
    <property type="term" value="P:vesicle-mediated transport"/>
    <property type="evidence" value="ECO:0007669"/>
    <property type="project" value="InterPro"/>
</dbReference>
<proteinExistence type="inferred from homology"/>
<dbReference type="InterPro" id="IPR036045">
    <property type="entry name" value="Sec1-like_sf"/>
</dbReference>
<evidence type="ECO:0000256" key="1">
    <source>
        <dbReference type="ARBA" id="ARBA00009884"/>
    </source>
</evidence>
<name>A0A2P6QC26_ROSCH</name>
<protein>
    <submittedName>
        <fullName evidence="2">Putative sec1-like protein</fullName>
    </submittedName>
</protein>
<comment type="caution">
    <text evidence="2">The sequence shown here is derived from an EMBL/GenBank/DDBJ whole genome shotgun (WGS) entry which is preliminary data.</text>
</comment>
<dbReference type="STRING" id="74649.A0A2P6QC26"/>
<evidence type="ECO:0000313" key="2">
    <source>
        <dbReference type="EMBL" id="PRQ31735.1"/>
    </source>
</evidence>
<organism evidence="2 3">
    <name type="scientific">Rosa chinensis</name>
    <name type="common">China rose</name>
    <dbReference type="NCBI Taxonomy" id="74649"/>
    <lineage>
        <taxon>Eukaryota</taxon>
        <taxon>Viridiplantae</taxon>
        <taxon>Streptophyta</taxon>
        <taxon>Embryophyta</taxon>
        <taxon>Tracheophyta</taxon>
        <taxon>Spermatophyta</taxon>
        <taxon>Magnoliopsida</taxon>
        <taxon>eudicotyledons</taxon>
        <taxon>Gunneridae</taxon>
        <taxon>Pentapetalae</taxon>
        <taxon>rosids</taxon>
        <taxon>fabids</taxon>
        <taxon>Rosales</taxon>
        <taxon>Rosaceae</taxon>
        <taxon>Rosoideae</taxon>
        <taxon>Rosoideae incertae sedis</taxon>
        <taxon>Rosa</taxon>
    </lineage>
</organism>
<dbReference type="EMBL" id="PDCK01000043">
    <property type="protein sequence ID" value="PRQ31735.1"/>
    <property type="molecule type" value="Genomic_DNA"/>
</dbReference>
<dbReference type="Pfam" id="PF00995">
    <property type="entry name" value="Sec1"/>
    <property type="match status" value="1"/>
</dbReference>
<dbReference type="InterPro" id="IPR027482">
    <property type="entry name" value="Sec1-like_dom2"/>
</dbReference>
<accession>A0A2P6QC26</accession>
<dbReference type="InterPro" id="IPR043154">
    <property type="entry name" value="Sec-1-like_dom1"/>
</dbReference>
<dbReference type="Proteomes" id="UP000238479">
    <property type="component" value="Chromosome 5"/>
</dbReference>
<dbReference type="PIRSF" id="PIRSF005715">
    <property type="entry name" value="VPS45_Sec1"/>
    <property type="match status" value="1"/>
</dbReference>
<dbReference type="SUPFAM" id="SSF56815">
    <property type="entry name" value="Sec1/munc18-like (SM) proteins"/>
    <property type="match status" value="1"/>
</dbReference>
<dbReference type="Gene3D" id="3.40.50.1910">
    <property type="match status" value="2"/>
</dbReference>
<dbReference type="PANTHER" id="PTHR11679">
    <property type="entry name" value="VESICLE PROTEIN SORTING-ASSOCIATED"/>
    <property type="match status" value="1"/>
</dbReference>
<dbReference type="AlphaFoldDB" id="A0A2P6QC26"/>
<gene>
    <name evidence="2" type="ORF">RchiOBHm_Chr5g0038751</name>
</gene>
<dbReference type="Gramene" id="PRQ31735">
    <property type="protein sequence ID" value="PRQ31735"/>
    <property type="gene ID" value="RchiOBHm_Chr5g0038751"/>
</dbReference>
<sequence>MYTVIHLAIKIAITVGDALIHHQRKFDYCMKCFGLAKPGTQNQHGRYKYDLCFCFCFCGVLEYEKIVMLLERIDKERQRFASMDAIYFIRPSKENVRFFLSDMSGSAPLYRKAFVFFTSPISKDLVGQIKGDGSLTSRISALSEGFVTNNERALAQFYGDKDDSREAEACLSEMAARVATVFASLREFPIVRYRAANRIDATMETTFRDLIPTKLAAGVWDCLMHYKRTIPNFPQIETCELLILDRSVDQIAPIIHEWTYDALCHDLLDMEGNKYVASINGGPPDKKDVLLEERDPVWLELRDHHLGFTSLIVEDSFNCAMVLKFDLDGQCPELSSRELKEITEALPQYVELKEKLSLHIELRLLMILAAIYPEKFEDEEDLHMMMKYAYLLPQDMTVVRNMKLIGESREGSSGIFPLKKERPREDEWLYSRFFPMIEELIEKLSNGALSEELYPCVNPNARLLRSRRTPMWAHRRNSDNGFSRDASTDFEKMGRRIFVVIVGGATRSELRVCRELTAKLKREVILGSSSLDDPATFVTVYY</sequence>